<dbReference type="InterPro" id="IPR050549">
    <property type="entry name" value="MFS_Trehalose_Transporter"/>
</dbReference>
<comment type="subcellular location">
    <subcellularLocation>
        <location evidence="1">Membrane</location>
        <topology evidence="1">Multi-pass membrane protein</topology>
    </subcellularLocation>
</comment>
<feature type="transmembrane region" description="Helical" evidence="5">
    <location>
        <begin position="15"/>
        <end position="36"/>
    </location>
</feature>
<proteinExistence type="predicted"/>
<evidence type="ECO:0000256" key="4">
    <source>
        <dbReference type="ARBA" id="ARBA00023136"/>
    </source>
</evidence>
<dbReference type="SUPFAM" id="SSF103473">
    <property type="entry name" value="MFS general substrate transporter"/>
    <property type="match status" value="1"/>
</dbReference>
<organism evidence="7">
    <name type="scientific">Culex pipiens</name>
    <name type="common">House mosquito</name>
    <dbReference type="NCBI Taxonomy" id="7175"/>
    <lineage>
        <taxon>Eukaryota</taxon>
        <taxon>Metazoa</taxon>
        <taxon>Ecdysozoa</taxon>
        <taxon>Arthropoda</taxon>
        <taxon>Hexapoda</taxon>
        <taxon>Insecta</taxon>
        <taxon>Pterygota</taxon>
        <taxon>Neoptera</taxon>
        <taxon>Endopterygota</taxon>
        <taxon>Diptera</taxon>
        <taxon>Nematocera</taxon>
        <taxon>Culicoidea</taxon>
        <taxon>Culicidae</taxon>
        <taxon>Culicinae</taxon>
        <taxon>Culicini</taxon>
        <taxon>Culex</taxon>
        <taxon>Culex</taxon>
    </lineage>
</organism>
<feature type="domain" description="Major facilitator superfamily (MFS) profile" evidence="6">
    <location>
        <begin position="1"/>
        <end position="142"/>
    </location>
</feature>
<accession>A0A8D8CKN1</accession>
<evidence type="ECO:0000256" key="5">
    <source>
        <dbReference type="SAM" id="Phobius"/>
    </source>
</evidence>
<keyword evidence="2 5" id="KW-0812">Transmembrane</keyword>
<dbReference type="AlphaFoldDB" id="A0A8D8CKN1"/>
<evidence type="ECO:0000313" key="7">
    <source>
        <dbReference type="EMBL" id="CAG6496269.1"/>
    </source>
</evidence>
<dbReference type="EMBL" id="HBUE01130576">
    <property type="protein sequence ID" value="CAG6496269.1"/>
    <property type="molecule type" value="Transcribed_RNA"/>
</dbReference>
<name>A0A8D8CKN1_CULPI</name>
<dbReference type="GO" id="GO:0016020">
    <property type="term" value="C:membrane"/>
    <property type="evidence" value="ECO:0007669"/>
    <property type="project" value="UniProtKB-SubCell"/>
</dbReference>
<dbReference type="PANTHER" id="PTHR48021">
    <property type="match status" value="1"/>
</dbReference>
<keyword evidence="4 5" id="KW-0472">Membrane</keyword>
<keyword evidence="3 5" id="KW-1133">Transmembrane helix</keyword>
<dbReference type="PROSITE" id="PS51257">
    <property type="entry name" value="PROKAR_LIPOPROTEIN"/>
    <property type="match status" value="1"/>
</dbReference>
<dbReference type="GO" id="GO:0022857">
    <property type="term" value="F:transmembrane transporter activity"/>
    <property type="evidence" value="ECO:0007669"/>
    <property type="project" value="InterPro"/>
</dbReference>
<reference evidence="7" key="1">
    <citation type="submission" date="2021-05" db="EMBL/GenBank/DDBJ databases">
        <authorList>
            <person name="Alioto T."/>
            <person name="Alioto T."/>
            <person name="Gomez Garrido J."/>
        </authorList>
    </citation>
    <scope>NUCLEOTIDE SEQUENCE</scope>
</reference>
<dbReference type="Pfam" id="PF00083">
    <property type="entry name" value="Sugar_tr"/>
    <property type="match status" value="1"/>
</dbReference>
<protein>
    <submittedName>
        <fullName evidence="7">Facilitated trehalose transporter Tret1</fullName>
    </submittedName>
</protein>
<dbReference type="InterPro" id="IPR020846">
    <property type="entry name" value="MFS_dom"/>
</dbReference>
<evidence type="ECO:0000256" key="1">
    <source>
        <dbReference type="ARBA" id="ARBA00004141"/>
    </source>
</evidence>
<evidence type="ECO:0000256" key="2">
    <source>
        <dbReference type="ARBA" id="ARBA00022692"/>
    </source>
</evidence>
<dbReference type="PANTHER" id="PTHR48021:SF32">
    <property type="entry name" value="FACILITATED TREHALOSE TRANSPORTER TRET1-2 HOMOLOG-LIKE PROTEIN"/>
    <property type="match status" value="1"/>
</dbReference>
<dbReference type="Gene3D" id="1.20.1250.20">
    <property type="entry name" value="MFS general substrate transporter like domains"/>
    <property type="match status" value="1"/>
</dbReference>
<feature type="transmembrane region" description="Helical" evidence="5">
    <location>
        <begin position="91"/>
        <end position="111"/>
    </location>
</feature>
<evidence type="ECO:0000256" key="3">
    <source>
        <dbReference type="ARBA" id="ARBA00022989"/>
    </source>
</evidence>
<dbReference type="PROSITE" id="PS50850">
    <property type="entry name" value="MFS"/>
    <property type="match status" value="1"/>
</dbReference>
<evidence type="ECO:0000259" key="6">
    <source>
        <dbReference type="PROSITE" id="PS50850"/>
    </source>
</evidence>
<dbReference type="InterPro" id="IPR036259">
    <property type="entry name" value="MFS_trans_sf"/>
</dbReference>
<dbReference type="InterPro" id="IPR005828">
    <property type="entry name" value="MFS_sugar_transport-like"/>
</dbReference>
<sequence length="157" mass="17622">MTFFRFSRKYGRRPLLIISASLMGSCATIAALYLHFIRGACRESNEAFGSYLLLGCVLGYVCFSALGYLVLPWTMIGEVLPTDVKGKLGGLVVSVAYVLMFAVVKAFPYLLELMGIQGIFYLYAITSFSGVIYIYGWVPETFGKSFQEIERYFMKDD</sequence>
<feature type="transmembrane region" description="Helical" evidence="5">
    <location>
        <begin position="118"/>
        <end position="138"/>
    </location>
</feature>
<feature type="transmembrane region" description="Helical" evidence="5">
    <location>
        <begin position="48"/>
        <end position="71"/>
    </location>
</feature>